<name>A0A448X454_9PLAT</name>
<reference evidence="1" key="1">
    <citation type="submission" date="2018-11" db="EMBL/GenBank/DDBJ databases">
        <authorList>
            <consortium name="Pathogen Informatics"/>
        </authorList>
    </citation>
    <scope>NUCLEOTIDE SEQUENCE</scope>
</reference>
<feature type="non-terminal residue" evidence="1">
    <location>
        <position position="125"/>
    </location>
</feature>
<dbReference type="Proteomes" id="UP000784294">
    <property type="component" value="Unassembled WGS sequence"/>
</dbReference>
<evidence type="ECO:0000313" key="1">
    <source>
        <dbReference type="EMBL" id="VEL27524.1"/>
    </source>
</evidence>
<evidence type="ECO:0000313" key="2">
    <source>
        <dbReference type="Proteomes" id="UP000784294"/>
    </source>
</evidence>
<accession>A0A448X454</accession>
<organism evidence="1 2">
    <name type="scientific">Protopolystoma xenopodis</name>
    <dbReference type="NCBI Taxonomy" id="117903"/>
    <lineage>
        <taxon>Eukaryota</taxon>
        <taxon>Metazoa</taxon>
        <taxon>Spiralia</taxon>
        <taxon>Lophotrochozoa</taxon>
        <taxon>Platyhelminthes</taxon>
        <taxon>Monogenea</taxon>
        <taxon>Polyopisthocotylea</taxon>
        <taxon>Polystomatidea</taxon>
        <taxon>Polystomatidae</taxon>
        <taxon>Protopolystoma</taxon>
    </lineage>
</organism>
<comment type="caution">
    <text evidence="1">The sequence shown here is derived from an EMBL/GenBank/DDBJ whole genome shotgun (WGS) entry which is preliminary data.</text>
</comment>
<proteinExistence type="predicted"/>
<protein>
    <submittedName>
        <fullName evidence="1">Uncharacterized protein</fullName>
    </submittedName>
</protein>
<sequence length="125" mass="13804">MFSCTRNYGPQLLATFSHDGALLLTPGTSCLLLVWSAWTGHCLRIVRQGNAEGFVAGLAMTPGLHPGLSDFHKNSYYRRHKRHKSQNLGVNLAVELSALNHPSFDATWPGVVKMEQSNFHLNVTS</sequence>
<dbReference type="AlphaFoldDB" id="A0A448X454"/>
<dbReference type="EMBL" id="CAAALY010087809">
    <property type="protein sequence ID" value="VEL27524.1"/>
    <property type="molecule type" value="Genomic_DNA"/>
</dbReference>
<keyword evidence="2" id="KW-1185">Reference proteome</keyword>
<gene>
    <name evidence="1" type="ORF">PXEA_LOCUS20964</name>
</gene>